<proteinExistence type="predicted"/>
<protein>
    <submittedName>
        <fullName evidence="1">Uncharacterized protein</fullName>
    </submittedName>
</protein>
<evidence type="ECO:0000313" key="2">
    <source>
        <dbReference type="Proteomes" id="UP001420932"/>
    </source>
</evidence>
<keyword evidence="2" id="KW-1185">Reference proteome</keyword>
<name>A0AAP0KXH7_9MAGN</name>
<reference evidence="1 2" key="1">
    <citation type="submission" date="2024-01" db="EMBL/GenBank/DDBJ databases">
        <title>Genome assemblies of Stephania.</title>
        <authorList>
            <person name="Yang L."/>
        </authorList>
    </citation>
    <scope>NUCLEOTIDE SEQUENCE [LARGE SCALE GENOMIC DNA]</scope>
    <source>
        <strain evidence="1">YNDBR</strain>
        <tissue evidence="1">Leaf</tissue>
    </source>
</reference>
<sequence length="181" mass="19734">MMSPGSIGPTTHHRIAVEATAATDPSLVSLLLVGVLMDRVAGRRRLPYSRATFGSLEPPTAASASPASRRPPLLVHRCYRSSFSCSRANESTVILGRSGWIAIDDQPEIIDTVQLTFRIVRCDVPADHLTLLATLEDSLNFDSTGYNIAFYIYSSISTKYSGQECANSTGHCYDSYRADQT</sequence>
<organism evidence="1 2">
    <name type="scientific">Stephania yunnanensis</name>
    <dbReference type="NCBI Taxonomy" id="152371"/>
    <lineage>
        <taxon>Eukaryota</taxon>
        <taxon>Viridiplantae</taxon>
        <taxon>Streptophyta</taxon>
        <taxon>Embryophyta</taxon>
        <taxon>Tracheophyta</taxon>
        <taxon>Spermatophyta</taxon>
        <taxon>Magnoliopsida</taxon>
        <taxon>Ranunculales</taxon>
        <taxon>Menispermaceae</taxon>
        <taxon>Menispermoideae</taxon>
        <taxon>Cissampelideae</taxon>
        <taxon>Stephania</taxon>
    </lineage>
</organism>
<accession>A0AAP0KXH7</accession>
<dbReference type="AlphaFoldDB" id="A0AAP0KXH7"/>
<comment type="caution">
    <text evidence="1">The sequence shown here is derived from an EMBL/GenBank/DDBJ whole genome shotgun (WGS) entry which is preliminary data.</text>
</comment>
<gene>
    <name evidence="1" type="ORF">Syun_006767</name>
</gene>
<dbReference type="EMBL" id="JBBNAF010000003">
    <property type="protein sequence ID" value="KAK9160426.1"/>
    <property type="molecule type" value="Genomic_DNA"/>
</dbReference>
<evidence type="ECO:0000313" key="1">
    <source>
        <dbReference type="EMBL" id="KAK9160426.1"/>
    </source>
</evidence>
<dbReference type="Proteomes" id="UP001420932">
    <property type="component" value="Unassembled WGS sequence"/>
</dbReference>